<evidence type="ECO:0000256" key="1">
    <source>
        <dbReference type="SAM" id="MobiDB-lite"/>
    </source>
</evidence>
<protein>
    <submittedName>
        <fullName evidence="4">Uncharacterized protein</fullName>
    </submittedName>
</protein>
<keyword evidence="5" id="KW-1185">Reference proteome</keyword>
<sequence length="257" mass="29036">MYTLQTTILFLLGFCLNACRVTACLACHVDGKPVCYDRDQQMCCKGRLHPRVENGLEKRCCNGTVYASHFQQCCDGIVYMQSNTSLQCVNGTTEQTERQLMNQNMILIMIILGLVMGPSFVIFFVSLFCFQQRQRRANRQYETEAGYSDGCDNEHLYAPPPTYNEVIQTNLYPPTPEQLRVRQISEEPCSPMTPPPTHNSALLILARSAESLLQHKPDNKRLSVLSRRSLSLDVIELEQTSPPKQEISGADGHPEND</sequence>
<feature type="chain" id="PRO_5038942873" evidence="3">
    <location>
        <begin position="27"/>
        <end position="257"/>
    </location>
</feature>
<dbReference type="OrthoDB" id="6153493at2759"/>
<feature type="signal peptide" evidence="3">
    <location>
        <begin position="1"/>
        <end position="26"/>
    </location>
</feature>
<dbReference type="Proteomes" id="UP000828390">
    <property type="component" value="Unassembled WGS sequence"/>
</dbReference>
<keyword evidence="2" id="KW-0472">Membrane</keyword>
<evidence type="ECO:0000256" key="2">
    <source>
        <dbReference type="SAM" id="Phobius"/>
    </source>
</evidence>
<keyword evidence="3" id="KW-0732">Signal</keyword>
<organism evidence="4 5">
    <name type="scientific">Dreissena polymorpha</name>
    <name type="common">Zebra mussel</name>
    <name type="synonym">Mytilus polymorpha</name>
    <dbReference type="NCBI Taxonomy" id="45954"/>
    <lineage>
        <taxon>Eukaryota</taxon>
        <taxon>Metazoa</taxon>
        <taxon>Spiralia</taxon>
        <taxon>Lophotrochozoa</taxon>
        <taxon>Mollusca</taxon>
        <taxon>Bivalvia</taxon>
        <taxon>Autobranchia</taxon>
        <taxon>Heteroconchia</taxon>
        <taxon>Euheterodonta</taxon>
        <taxon>Imparidentia</taxon>
        <taxon>Neoheterodontei</taxon>
        <taxon>Myida</taxon>
        <taxon>Dreissenoidea</taxon>
        <taxon>Dreissenidae</taxon>
        <taxon>Dreissena</taxon>
    </lineage>
</organism>
<proteinExistence type="predicted"/>
<comment type="caution">
    <text evidence="4">The sequence shown here is derived from an EMBL/GenBank/DDBJ whole genome shotgun (WGS) entry which is preliminary data.</text>
</comment>
<name>A0A9D4LQ21_DREPO</name>
<reference evidence="4" key="1">
    <citation type="journal article" date="2019" name="bioRxiv">
        <title>The Genome of the Zebra Mussel, Dreissena polymorpha: A Resource for Invasive Species Research.</title>
        <authorList>
            <person name="McCartney M.A."/>
            <person name="Auch B."/>
            <person name="Kono T."/>
            <person name="Mallez S."/>
            <person name="Zhang Y."/>
            <person name="Obille A."/>
            <person name="Becker A."/>
            <person name="Abrahante J.E."/>
            <person name="Garbe J."/>
            <person name="Badalamenti J.P."/>
            <person name="Herman A."/>
            <person name="Mangelson H."/>
            <person name="Liachko I."/>
            <person name="Sullivan S."/>
            <person name="Sone E.D."/>
            <person name="Koren S."/>
            <person name="Silverstein K.A.T."/>
            <person name="Beckman K.B."/>
            <person name="Gohl D.M."/>
        </authorList>
    </citation>
    <scope>NUCLEOTIDE SEQUENCE</scope>
    <source>
        <strain evidence="4">Duluth1</strain>
        <tissue evidence="4">Whole animal</tissue>
    </source>
</reference>
<feature type="region of interest" description="Disordered" evidence="1">
    <location>
        <begin position="236"/>
        <end position="257"/>
    </location>
</feature>
<keyword evidence="2" id="KW-1133">Transmembrane helix</keyword>
<dbReference type="EMBL" id="JAIWYP010000002">
    <property type="protein sequence ID" value="KAH3862895.1"/>
    <property type="molecule type" value="Genomic_DNA"/>
</dbReference>
<accession>A0A9D4LQ21</accession>
<reference evidence="4" key="2">
    <citation type="submission" date="2020-11" db="EMBL/GenBank/DDBJ databases">
        <authorList>
            <person name="McCartney M.A."/>
            <person name="Auch B."/>
            <person name="Kono T."/>
            <person name="Mallez S."/>
            <person name="Becker A."/>
            <person name="Gohl D.M."/>
            <person name="Silverstein K.A.T."/>
            <person name="Koren S."/>
            <person name="Bechman K.B."/>
            <person name="Herman A."/>
            <person name="Abrahante J.E."/>
            <person name="Garbe J."/>
        </authorList>
    </citation>
    <scope>NUCLEOTIDE SEQUENCE</scope>
    <source>
        <strain evidence="4">Duluth1</strain>
        <tissue evidence="4">Whole animal</tissue>
    </source>
</reference>
<gene>
    <name evidence="4" type="ORF">DPMN_025870</name>
</gene>
<keyword evidence="2" id="KW-0812">Transmembrane</keyword>
<feature type="transmembrane region" description="Helical" evidence="2">
    <location>
        <begin position="105"/>
        <end position="130"/>
    </location>
</feature>
<evidence type="ECO:0000313" key="5">
    <source>
        <dbReference type="Proteomes" id="UP000828390"/>
    </source>
</evidence>
<evidence type="ECO:0000256" key="3">
    <source>
        <dbReference type="SAM" id="SignalP"/>
    </source>
</evidence>
<evidence type="ECO:0000313" key="4">
    <source>
        <dbReference type="EMBL" id="KAH3862895.1"/>
    </source>
</evidence>
<dbReference type="AlphaFoldDB" id="A0A9D4LQ21"/>